<dbReference type="InterPro" id="IPR001610">
    <property type="entry name" value="PAC"/>
</dbReference>
<dbReference type="Pfam" id="PF07228">
    <property type="entry name" value="SpoIIE"/>
    <property type="match status" value="1"/>
</dbReference>
<dbReference type="Pfam" id="PF03861">
    <property type="entry name" value="ANTAR"/>
    <property type="match status" value="1"/>
</dbReference>
<evidence type="ECO:0000256" key="3">
    <source>
        <dbReference type="ARBA" id="ARBA00023163"/>
    </source>
</evidence>
<proteinExistence type="predicted"/>
<feature type="domain" description="PAC" evidence="5">
    <location>
        <begin position="455"/>
        <end position="507"/>
    </location>
</feature>
<protein>
    <submittedName>
        <fullName evidence="7">SpoIIE family protein phosphatase</fullName>
    </submittedName>
</protein>
<dbReference type="InterPro" id="IPR029016">
    <property type="entry name" value="GAF-like_dom_sf"/>
</dbReference>
<dbReference type="InterPro" id="IPR000014">
    <property type="entry name" value="PAS"/>
</dbReference>
<keyword evidence="4" id="KW-0812">Transmembrane</keyword>
<feature type="domain" description="ANTAR" evidence="6">
    <location>
        <begin position="13"/>
        <end position="74"/>
    </location>
</feature>
<evidence type="ECO:0000256" key="4">
    <source>
        <dbReference type="SAM" id="Phobius"/>
    </source>
</evidence>
<dbReference type="InterPro" id="IPR052016">
    <property type="entry name" value="Bact_Sigma-Reg"/>
</dbReference>
<dbReference type="SMART" id="SM01012">
    <property type="entry name" value="ANTAR"/>
    <property type="match status" value="1"/>
</dbReference>
<gene>
    <name evidence="7" type="ORF">GCM10009765_51460</name>
</gene>
<evidence type="ECO:0000259" key="6">
    <source>
        <dbReference type="PROSITE" id="PS50921"/>
    </source>
</evidence>
<dbReference type="Gene3D" id="1.10.10.10">
    <property type="entry name" value="Winged helix-like DNA-binding domain superfamily/Winged helix DNA-binding domain"/>
    <property type="match status" value="1"/>
</dbReference>
<dbReference type="Pfam" id="PF13185">
    <property type="entry name" value="GAF_2"/>
    <property type="match status" value="1"/>
</dbReference>
<dbReference type="PROSITE" id="PS50921">
    <property type="entry name" value="ANTAR"/>
    <property type="match status" value="1"/>
</dbReference>
<keyword evidence="1" id="KW-0378">Hydrolase</keyword>
<dbReference type="Gene3D" id="3.30.450.20">
    <property type="entry name" value="PAS domain"/>
    <property type="match status" value="2"/>
</dbReference>
<dbReference type="SUPFAM" id="SSF55781">
    <property type="entry name" value="GAF domain-like"/>
    <property type="match status" value="1"/>
</dbReference>
<name>A0ABP4TY85_9ACTN</name>
<dbReference type="RefSeq" id="WP_344313043.1">
    <property type="nucleotide sequence ID" value="NZ_BAAANY010000020.1"/>
</dbReference>
<dbReference type="SUPFAM" id="SSF81606">
    <property type="entry name" value="PP2C-like"/>
    <property type="match status" value="1"/>
</dbReference>
<reference evidence="8" key="1">
    <citation type="journal article" date="2019" name="Int. J. Syst. Evol. Microbiol.">
        <title>The Global Catalogue of Microorganisms (GCM) 10K type strain sequencing project: providing services to taxonomists for standard genome sequencing and annotation.</title>
        <authorList>
            <consortium name="The Broad Institute Genomics Platform"/>
            <consortium name="The Broad Institute Genome Sequencing Center for Infectious Disease"/>
            <person name="Wu L."/>
            <person name="Ma J."/>
        </authorList>
    </citation>
    <scope>NUCLEOTIDE SEQUENCE [LARGE SCALE GENOMIC DNA]</scope>
    <source>
        <strain evidence="8">JCM 14718</strain>
    </source>
</reference>
<dbReference type="InterPro" id="IPR036457">
    <property type="entry name" value="PPM-type-like_dom_sf"/>
</dbReference>
<dbReference type="InterPro" id="IPR035965">
    <property type="entry name" value="PAS-like_dom_sf"/>
</dbReference>
<keyword evidence="8" id="KW-1185">Reference proteome</keyword>
<keyword evidence="4" id="KW-0472">Membrane</keyword>
<dbReference type="InterPro" id="IPR036388">
    <property type="entry name" value="WH-like_DNA-bd_sf"/>
</dbReference>
<dbReference type="PANTHER" id="PTHR43156">
    <property type="entry name" value="STAGE II SPORULATION PROTEIN E-RELATED"/>
    <property type="match status" value="1"/>
</dbReference>
<dbReference type="InterPro" id="IPR005561">
    <property type="entry name" value="ANTAR"/>
</dbReference>
<dbReference type="Pfam" id="PF08447">
    <property type="entry name" value="PAS_3"/>
    <property type="match status" value="1"/>
</dbReference>
<evidence type="ECO:0000256" key="2">
    <source>
        <dbReference type="ARBA" id="ARBA00023015"/>
    </source>
</evidence>
<dbReference type="Gene3D" id="2.10.70.100">
    <property type="match status" value="1"/>
</dbReference>
<evidence type="ECO:0000259" key="5">
    <source>
        <dbReference type="PROSITE" id="PS50113"/>
    </source>
</evidence>
<dbReference type="EMBL" id="BAAANY010000020">
    <property type="protein sequence ID" value="GAA1695932.1"/>
    <property type="molecule type" value="Genomic_DNA"/>
</dbReference>
<keyword evidence="3" id="KW-0804">Transcription</keyword>
<organism evidence="7 8">
    <name type="scientific">Fodinicola feengrottensis</name>
    <dbReference type="NCBI Taxonomy" id="435914"/>
    <lineage>
        <taxon>Bacteria</taxon>
        <taxon>Bacillati</taxon>
        <taxon>Actinomycetota</taxon>
        <taxon>Actinomycetes</taxon>
        <taxon>Mycobacteriales</taxon>
        <taxon>Fodinicola</taxon>
    </lineage>
</organism>
<evidence type="ECO:0000313" key="8">
    <source>
        <dbReference type="Proteomes" id="UP001500618"/>
    </source>
</evidence>
<sequence length="758" mass="80949">MTSEDVSRLAAAVAQQQVEIEALRAAQAADKLVAWACGVLVEQLACTPTEAAQQLSQLAKQAGVRPEELAADLVDQAAGAPVADRLTVQLPAAEATVSTAGSGAAIADAVLEEVSRGTNAAGAILWRLSPEGTLELVGQAGLTSGEASRWQHVPGPMINTLCQQVARRREPIWLRSAGEAADGVALTGGWLGGRAVLPLLGPTTVLGVLEVCWPAPIKDFPASLRKHLSTLADVCARTLDLRSGDPTLHTDPDGWPYAVLDGVLDSGLFVRPAYTDTDGTAITDFEVSHVTERFADPAGRPSTQLVGRRLTALYPGLVTQPLFDHLQTVLRTGVPYQLDHLPMTALAPGSGSPRVVNLRVARFVDGLLVSWRPHDTTDRLADVLANVQRLGRIGGWEYTPVDGRTTWTDYTYALFDLAPGTAAPSPEELRTQVHPDDVPYLSAFLDLLLQQKQSASTNLRFLRDDGTLRQIRASAEPVLTATGELTLVRGTFQDISQHYHTQIALSATQDQLATTEDQVQEQLRIALQLQRAILPPADRPLRLDGLEAVMRYRPPVDEHNVGGDWYDAAELPGDQVLFAVGDVSGHGITASTTMVALRNGLRGLAITGAGPGRLLALLNTMLIGLYAGTTATIVCGLYAPATRTLRWAKAGHLPPMLVRDGIATLLRQPRGILLGASDAADYEESTLVLEVGDTLVLYTDGLIERRGVVLDESLADLVRTASKPVPSVGDLVDTLMTAQIGDTTDDTCILALQAHPRE</sequence>
<dbReference type="InterPro" id="IPR013655">
    <property type="entry name" value="PAS_fold_3"/>
</dbReference>
<dbReference type="InterPro" id="IPR003018">
    <property type="entry name" value="GAF"/>
</dbReference>
<dbReference type="CDD" id="cd00130">
    <property type="entry name" value="PAS"/>
    <property type="match status" value="1"/>
</dbReference>
<dbReference type="SUPFAM" id="SSF55785">
    <property type="entry name" value="PYP-like sensor domain (PAS domain)"/>
    <property type="match status" value="1"/>
</dbReference>
<comment type="caution">
    <text evidence="7">The sequence shown here is derived from an EMBL/GenBank/DDBJ whole genome shotgun (WGS) entry which is preliminary data.</text>
</comment>
<dbReference type="Gene3D" id="3.30.450.40">
    <property type="match status" value="1"/>
</dbReference>
<dbReference type="Proteomes" id="UP001500618">
    <property type="component" value="Unassembled WGS sequence"/>
</dbReference>
<keyword evidence="4" id="KW-1133">Transmembrane helix</keyword>
<dbReference type="SMART" id="SM00331">
    <property type="entry name" value="PP2C_SIG"/>
    <property type="match status" value="1"/>
</dbReference>
<dbReference type="PANTHER" id="PTHR43156:SF2">
    <property type="entry name" value="STAGE II SPORULATION PROTEIN E"/>
    <property type="match status" value="1"/>
</dbReference>
<dbReference type="PROSITE" id="PS50113">
    <property type="entry name" value="PAC"/>
    <property type="match status" value="1"/>
</dbReference>
<feature type="transmembrane region" description="Helical" evidence="4">
    <location>
        <begin position="614"/>
        <end position="639"/>
    </location>
</feature>
<dbReference type="InterPro" id="IPR000700">
    <property type="entry name" value="PAS-assoc_C"/>
</dbReference>
<dbReference type="Gene3D" id="3.60.40.10">
    <property type="entry name" value="PPM-type phosphatase domain"/>
    <property type="match status" value="1"/>
</dbReference>
<dbReference type="SMART" id="SM00086">
    <property type="entry name" value="PAC"/>
    <property type="match status" value="1"/>
</dbReference>
<evidence type="ECO:0000256" key="1">
    <source>
        <dbReference type="ARBA" id="ARBA00022801"/>
    </source>
</evidence>
<dbReference type="InterPro" id="IPR001932">
    <property type="entry name" value="PPM-type_phosphatase-like_dom"/>
</dbReference>
<evidence type="ECO:0000313" key="7">
    <source>
        <dbReference type="EMBL" id="GAA1695932.1"/>
    </source>
</evidence>
<accession>A0ABP4TY85</accession>
<keyword evidence="2" id="KW-0805">Transcription regulation</keyword>